<accession>A0A8T0F1R8</accession>
<dbReference type="Proteomes" id="UP000807504">
    <property type="component" value="Unassembled WGS sequence"/>
</dbReference>
<proteinExistence type="predicted"/>
<reference evidence="1" key="1">
    <citation type="journal article" date="2020" name="bioRxiv">
        <title>Chromosome-level reference genome of the European wasp spider Argiope bruennichi: a resource for studies on range expansion and evolutionary adaptation.</title>
        <authorList>
            <person name="Sheffer M.M."/>
            <person name="Hoppe A."/>
            <person name="Krehenwinkel H."/>
            <person name="Uhl G."/>
            <person name="Kuss A.W."/>
            <person name="Jensen L."/>
            <person name="Jensen C."/>
            <person name="Gillespie R.G."/>
            <person name="Hoff K.J."/>
            <person name="Prost S."/>
        </authorList>
    </citation>
    <scope>NUCLEOTIDE SEQUENCE</scope>
</reference>
<protein>
    <submittedName>
        <fullName evidence="1">Uncharacterized protein</fullName>
    </submittedName>
</protein>
<keyword evidence="2" id="KW-1185">Reference proteome</keyword>
<gene>
    <name evidence="1" type="ORF">HNY73_010668</name>
</gene>
<comment type="caution">
    <text evidence="1">The sequence shown here is derived from an EMBL/GenBank/DDBJ whole genome shotgun (WGS) entry which is preliminary data.</text>
</comment>
<dbReference type="EMBL" id="JABXBU010000030">
    <property type="protein sequence ID" value="KAF8785074.1"/>
    <property type="molecule type" value="Genomic_DNA"/>
</dbReference>
<name>A0A8T0F1R8_ARGBR</name>
<evidence type="ECO:0000313" key="2">
    <source>
        <dbReference type="Proteomes" id="UP000807504"/>
    </source>
</evidence>
<sequence length="144" mass="16435">MGNERRSVEFVGGLCKGNERRSVEFVGGLCVWVMRGGAWNLSEGCVCWVGVWWGMRGGAWICRRAVVCVGNERWSVEFVGGLCVWVMRGGAWNLSEGCVCGPPVFYTYRVNEDGNEKSFWWLVRKHFPWRQFTICHHLPIEVDG</sequence>
<dbReference type="AlphaFoldDB" id="A0A8T0F1R8"/>
<organism evidence="1 2">
    <name type="scientific">Argiope bruennichi</name>
    <name type="common">Wasp spider</name>
    <name type="synonym">Aranea bruennichi</name>
    <dbReference type="NCBI Taxonomy" id="94029"/>
    <lineage>
        <taxon>Eukaryota</taxon>
        <taxon>Metazoa</taxon>
        <taxon>Ecdysozoa</taxon>
        <taxon>Arthropoda</taxon>
        <taxon>Chelicerata</taxon>
        <taxon>Arachnida</taxon>
        <taxon>Araneae</taxon>
        <taxon>Araneomorphae</taxon>
        <taxon>Entelegynae</taxon>
        <taxon>Araneoidea</taxon>
        <taxon>Araneidae</taxon>
        <taxon>Argiope</taxon>
    </lineage>
</organism>
<evidence type="ECO:0000313" key="1">
    <source>
        <dbReference type="EMBL" id="KAF8785074.1"/>
    </source>
</evidence>
<reference evidence="1" key="2">
    <citation type="submission" date="2020-06" db="EMBL/GenBank/DDBJ databases">
        <authorList>
            <person name="Sheffer M."/>
        </authorList>
    </citation>
    <scope>NUCLEOTIDE SEQUENCE</scope>
</reference>